<dbReference type="Proteomes" id="UP000292544">
    <property type="component" value="Unassembled WGS sequence"/>
</dbReference>
<evidence type="ECO:0008006" key="3">
    <source>
        <dbReference type="Google" id="ProtNLM"/>
    </source>
</evidence>
<reference evidence="2" key="1">
    <citation type="submission" date="2019-02" db="EMBL/GenBank/DDBJ databases">
        <title>Draft genome sequence of Muricauda sp. 176CP4-71.</title>
        <authorList>
            <person name="Park J.-S."/>
        </authorList>
    </citation>
    <scope>NUCLEOTIDE SEQUENCE [LARGE SCALE GENOMIC DNA]</scope>
    <source>
        <strain evidence="2">176GS2-150</strain>
    </source>
</reference>
<protein>
    <recommendedName>
        <fullName evidence="3">DKNYY family protein</fullName>
    </recommendedName>
</protein>
<evidence type="ECO:0000313" key="1">
    <source>
        <dbReference type="EMBL" id="TAA46941.1"/>
    </source>
</evidence>
<comment type="caution">
    <text evidence="1">The sequence shown here is derived from an EMBL/GenBank/DDBJ whole genome shotgun (WGS) entry which is preliminary data.</text>
</comment>
<dbReference type="RefSeq" id="WP_130566191.1">
    <property type="nucleotide sequence ID" value="NZ_SHLY01000002.1"/>
</dbReference>
<name>A0ABY1WQG8_9GAMM</name>
<organism evidence="1 2">
    <name type="scientific">Corallincola spongiicola</name>
    <dbReference type="NCBI Taxonomy" id="2520508"/>
    <lineage>
        <taxon>Bacteria</taxon>
        <taxon>Pseudomonadati</taxon>
        <taxon>Pseudomonadota</taxon>
        <taxon>Gammaproteobacteria</taxon>
        <taxon>Alteromonadales</taxon>
        <taxon>Psychromonadaceae</taxon>
        <taxon>Corallincola</taxon>
    </lineage>
</organism>
<dbReference type="Pfam" id="PF13644">
    <property type="entry name" value="DKNYY"/>
    <property type="match status" value="3"/>
</dbReference>
<accession>A0ABY1WQG8</accession>
<dbReference type="InterPro" id="IPR027375">
    <property type="entry name" value="DKNYY"/>
</dbReference>
<sequence length="433" mass="49641">MKWFLTLGAAVVAFPVIVFAFFYLAPRIGYSAIDKGVSEQYYAKKGEVFFVRMGNFFQLGANKIEGADLESFTVLSEDYAKDSRRAYWKGEPIDGANPDSFSVISMAHISHQETYFAKDNEHVYSYGQLLVGANPASFSLINTIYAHDERNVFYFDQMIASFSADFKTFTGEESDRYLAIRDEVFCDGEVLKGASPNEFELLVDGYSKDHRYVFYRGEALNNAHAPSFQILNHAVQFDQNGVLYNDEYLPFGDVASVKDVDGYFWKDKDGVYYLGSRLVGLAPEKMTRHLAKELQSYQYIELSLDAFNSRYVKRSDVTPLNDSYFIFEGRIYFGLRSIEGSDANDYQLLGHNSYGQHLLSNNTIFFGEKPIIGADIPTFKVIEKGYSLDANHVYWQTHKIYGVHPDQFVYSEFLELEEDDQGRYHYPQNDSRF</sequence>
<keyword evidence="2" id="KW-1185">Reference proteome</keyword>
<gene>
    <name evidence="1" type="ORF">EXY25_06705</name>
</gene>
<dbReference type="EMBL" id="SHLY01000002">
    <property type="protein sequence ID" value="TAA46941.1"/>
    <property type="molecule type" value="Genomic_DNA"/>
</dbReference>
<proteinExistence type="predicted"/>
<evidence type="ECO:0000313" key="2">
    <source>
        <dbReference type="Proteomes" id="UP000292544"/>
    </source>
</evidence>